<dbReference type="KEGG" id="plon:Pla110_22270"/>
<accession>A0A518CMP5</accession>
<dbReference type="RefSeq" id="WP_231742975.1">
    <property type="nucleotide sequence ID" value="NZ_CP036281.1"/>
</dbReference>
<proteinExistence type="predicted"/>
<dbReference type="AlphaFoldDB" id="A0A518CMP5"/>
<dbReference type="EMBL" id="CP036281">
    <property type="protein sequence ID" value="QDU80497.1"/>
    <property type="molecule type" value="Genomic_DNA"/>
</dbReference>
<dbReference type="Proteomes" id="UP000317178">
    <property type="component" value="Chromosome"/>
</dbReference>
<dbReference type="Pfam" id="PF14255">
    <property type="entry name" value="Zn_ribbon_21"/>
    <property type="match status" value="1"/>
</dbReference>
<sequence length="228" mass="25276">MKILFLHEEKNDNVDVISTCLIAAGHEVLRRPLNDADVDLAINIAQQDYDRYRPNVVIGQHFGGTIAMELDSGETPLTLLYPDWKKWGLNTKLKSNSVILHSRFDDVVPFTDSKELFANSGLPPETLIAVGNDHSLTDEESLSVLLWACDLLVSGEEMISLHETSQNDASYVCDSCGETIIIPLDVTEGVNQTYVEDCPVCCHPNTIHVLLSNDGSAQVWSEPEQDHD</sequence>
<protein>
    <recommendedName>
        <fullName evidence="3">Alpha/beta hydrolase family protein</fullName>
    </recommendedName>
</protein>
<gene>
    <name evidence="1" type="ORF">Pla110_22270</name>
</gene>
<organism evidence="1 2">
    <name type="scientific">Polystyrenella longa</name>
    <dbReference type="NCBI Taxonomy" id="2528007"/>
    <lineage>
        <taxon>Bacteria</taxon>
        <taxon>Pseudomonadati</taxon>
        <taxon>Planctomycetota</taxon>
        <taxon>Planctomycetia</taxon>
        <taxon>Planctomycetales</taxon>
        <taxon>Planctomycetaceae</taxon>
        <taxon>Polystyrenella</taxon>
    </lineage>
</organism>
<evidence type="ECO:0000313" key="2">
    <source>
        <dbReference type="Proteomes" id="UP000317178"/>
    </source>
</evidence>
<evidence type="ECO:0000313" key="1">
    <source>
        <dbReference type="EMBL" id="QDU80497.1"/>
    </source>
</evidence>
<name>A0A518CMP5_9PLAN</name>
<dbReference type="Gene3D" id="3.40.50.1820">
    <property type="entry name" value="alpha/beta hydrolase"/>
    <property type="match status" value="1"/>
</dbReference>
<dbReference type="InterPro" id="IPR025990">
    <property type="entry name" value="zinc_ribbon_bacterial"/>
</dbReference>
<dbReference type="InterPro" id="IPR029058">
    <property type="entry name" value="AB_hydrolase_fold"/>
</dbReference>
<keyword evidence="2" id="KW-1185">Reference proteome</keyword>
<reference evidence="1 2" key="1">
    <citation type="submission" date="2019-02" db="EMBL/GenBank/DDBJ databases">
        <title>Deep-cultivation of Planctomycetes and their phenomic and genomic characterization uncovers novel biology.</title>
        <authorList>
            <person name="Wiegand S."/>
            <person name="Jogler M."/>
            <person name="Boedeker C."/>
            <person name="Pinto D."/>
            <person name="Vollmers J."/>
            <person name="Rivas-Marin E."/>
            <person name="Kohn T."/>
            <person name="Peeters S.H."/>
            <person name="Heuer A."/>
            <person name="Rast P."/>
            <person name="Oberbeckmann S."/>
            <person name="Bunk B."/>
            <person name="Jeske O."/>
            <person name="Meyerdierks A."/>
            <person name="Storesund J.E."/>
            <person name="Kallscheuer N."/>
            <person name="Luecker S."/>
            <person name="Lage O.M."/>
            <person name="Pohl T."/>
            <person name="Merkel B.J."/>
            <person name="Hornburger P."/>
            <person name="Mueller R.-W."/>
            <person name="Bruemmer F."/>
            <person name="Labrenz M."/>
            <person name="Spormann A.M."/>
            <person name="Op den Camp H."/>
            <person name="Overmann J."/>
            <person name="Amann R."/>
            <person name="Jetten M.S.M."/>
            <person name="Mascher T."/>
            <person name="Medema M.H."/>
            <person name="Devos D.P."/>
            <person name="Kaster A.-K."/>
            <person name="Ovreas L."/>
            <person name="Rohde M."/>
            <person name="Galperin M.Y."/>
            <person name="Jogler C."/>
        </authorList>
    </citation>
    <scope>NUCLEOTIDE SEQUENCE [LARGE SCALE GENOMIC DNA]</scope>
    <source>
        <strain evidence="1 2">Pla110</strain>
    </source>
</reference>
<evidence type="ECO:0008006" key="3">
    <source>
        <dbReference type="Google" id="ProtNLM"/>
    </source>
</evidence>